<name>A0ABR6MH59_MICEC</name>
<keyword evidence="3" id="KW-1185">Reference proteome</keyword>
<feature type="region of interest" description="Disordered" evidence="1">
    <location>
        <begin position="21"/>
        <end position="149"/>
    </location>
</feature>
<proteinExistence type="predicted"/>
<evidence type="ECO:0000256" key="1">
    <source>
        <dbReference type="SAM" id="MobiDB-lite"/>
    </source>
</evidence>
<evidence type="ECO:0000313" key="3">
    <source>
        <dbReference type="Proteomes" id="UP000618986"/>
    </source>
</evidence>
<organism evidence="2 3">
    <name type="scientific">Micromonospora echinospora</name>
    <name type="common">Micromonospora purpurea</name>
    <dbReference type="NCBI Taxonomy" id="1877"/>
    <lineage>
        <taxon>Bacteria</taxon>
        <taxon>Bacillati</taxon>
        <taxon>Actinomycetota</taxon>
        <taxon>Actinomycetes</taxon>
        <taxon>Micromonosporales</taxon>
        <taxon>Micromonosporaceae</taxon>
        <taxon>Micromonospora</taxon>
    </lineage>
</organism>
<evidence type="ECO:0000313" key="2">
    <source>
        <dbReference type="EMBL" id="MBB5113990.1"/>
    </source>
</evidence>
<gene>
    <name evidence="2" type="ORF">FHU28_003829</name>
</gene>
<feature type="compositionally biased region" description="Polar residues" evidence="1">
    <location>
        <begin position="22"/>
        <end position="64"/>
    </location>
</feature>
<dbReference type="EMBL" id="JACHJC010000001">
    <property type="protein sequence ID" value="MBB5113990.1"/>
    <property type="molecule type" value="Genomic_DNA"/>
</dbReference>
<feature type="compositionally biased region" description="Basic and acidic residues" evidence="1">
    <location>
        <begin position="118"/>
        <end position="130"/>
    </location>
</feature>
<dbReference type="Proteomes" id="UP000618986">
    <property type="component" value="Unassembled WGS sequence"/>
</dbReference>
<protein>
    <submittedName>
        <fullName evidence="2">Uncharacterized protein</fullName>
    </submittedName>
</protein>
<comment type="caution">
    <text evidence="2">The sequence shown here is derived from an EMBL/GenBank/DDBJ whole genome shotgun (WGS) entry which is preliminary data.</text>
</comment>
<feature type="compositionally biased region" description="Low complexity" evidence="1">
    <location>
        <begin position="68"/>
        <end position="87"/>
    </location>
</feature>
<sequence>MPNRSRAAATVADSGFQAAIAPSQSGISSGATNTLDRAVSGNASGNTTTATVSGFGTSSPNRMPTQVIATRSSRISATAASAGPTPSRHCQPTSSPHTTSVVISRQARTRSAPARPDSSAERAIGSDRNRSTTPRPASTAIADAVAPRP</sequence>
<accession>A0ABR6MH59</accession>
<reference evidence="2 3" key="1">
    <citation type="submission" date="2020-08" db="EMBL/GenBank/DDBJ databases">
        <title>Sequencing the genomes of 1000 actinobacteria strains.</title>
        <authorList>
            <person name="Klenk H.-P."/>
        </authorList>
    </citation>
    <scope>NUCLEOTIDE SEQUENCE [LARGE SCALE GENOMIC DNA]</scope>
    <source>
        <strain evidence="2 3">DSM 43036</strain>
    </source>
</reference>
<feature type="compositionally biased region" description="Polar residues" evidence="1">
    <location>
        <begin position="88"/>
        <end position="103"/>
    </location>
</feature>